<evidence type="ECO:0000313" key="3">
    <source>
        <dbReference type="Proteomes" id="UP000027135"/>
    </source>
</evidence>
<dbReference type="Gene3D" id="3.40.525.10">
    <property type="entry name" value="CRAL-TRIO lipid binding domain"/>
    <property type="match status" value="1"/>
</dbReference>
<dbReference type="Pfam" id="PF00650">
    <property type="entry name" value="CRAL_TRIO"/>
    <property type="match status" value="1"/>
</dbReference>
<reference evidence="2 3" key="1">
    <citation type="journal article" date="2014" name="Nat. Commun.">
        <title>Molecular traces of alternative social organization in a termite genome.</title>
        <authorList>
            <person name="Terrapon N."/>
            <person name="Li C."/>
            <person name="Robertson H.M."/>
            <person name="Ji L."/>
            <person name="Meng X."/>
            <person name="Booth W."/>
            <person name="Chen Z."/>
            <person name="Childers C.P."/>
            <person name="Glastad K.M."/>
            <person name="Gokhale K."/>
            <person name="Gowin J."/>
            <person name="Gronenberg W."/>
            <person name="Hermansen R.A."/>
            <person name="Hu H."/>
            <person name="Hunt B.G."/>
            <person name="Huylmans A.K."/>
            <person name="Khalil S.M."/>
            <person name="Mitchell R.D."/>
            <person name="Munoz-Torres M.C."/>
            <person name="Mustard J.A."/>
            <person name="Pan H."/>
            <person name="Reese J.T."/>
            <person name="Scharf M.E."/>
            <person name="Sun F."/>
            <person name="Vogel H."/>
            <person name="Xiao J."/>
            <person name="Yang W."/>
            <person name="Yang Z."/>
            <person name="Yang Z."/>
            <person name="Zhou J."/>
            <person name="Zhu J."/>
            <person name="Brent C.S."/>
            <person name="Elsik C.G."/>
            <person name="Goodisman M.A."/>
            <person name="Liberles D.A."/>
            <person name="Roe R.M."/>
            <person name="Vargo E.L."/>
            <person name="Vilcinskas A."/>
            <person name="Wang J."/>
            <person name="Bornberg-Bauer E."/>
            <person name="Korb J."/>
            <person name="Zhang G."/>
            <person name="Liebig J."/>
        </authorList>
    </citation>
    <scope>NUCLEOTIDE SEQUENCE [LARGE SCALE GENOMIC DNA]</scope>
    <source>
        <tissue evidence="2">Whole organism</tissue>
    </source>
</reference>
<dbReference type="GO" id="GO:1902936">
    <property type="term" value="F:phosphatidylinositol bisphosphate binding"/>
    <property type="evidence" value="ECO:0007669"/>
    <property type="project" value="TreeGrafter"/>
</dbReference>
<dbReference type="OMA" id="KNSIERC"/>
<dbReference type="AlphaFoldDB" id="A0A067RGV3"/>
<protein>
    <submittedName>
        <fullName evidence="2">Alpha-tocopherol transfer protein-like</fullName>
    </submittedName>
</protein>
<dbReference type="SUPFAM" id="SSF46938">
    <property type="entry name" value="CRAL/TRIO N-terminal domain"/>
    <property type="match status" value="1"/>
</dbReference>
<dbReference type="PROSITE" id="PS50191">
    <property type="entry name" value="CRAL_TRIO"/>
    <property type="match status" value="1"/>
</dbReference>
<keyword evidence="3" id="KW-1185">Reference proteome</keyword>
<dbReference type="PANTHER" id="PTHR10174">
    <property type="entry name" value="ALPHA-TOCOPHEROL TRANSFER PROTEIN-RELATED"/>
    <property type="match status" value="1"/>
</dbReference>
<evidence type="ECO:0000313" key="2">
    <source>
        <dbReference type="EMBL" id="KDR19513.1"/>
    </source>
</evidence>
<dbReference type="eggNOG" id="KOG1471">
    <property type="taxonomic scope" value="Eukaryota"/>
</dbReference>
<feature type="domain" description="CRAL-TRIO" evidence="1">
    <location>
        <begin position="104"/>
        <end position="250"/>
    </location>
</feature>
<evidence type="ECO:0000259" key="1">
    <source>
        <dbReference type="PROSITE" id="PS50191"/>
    </source>
</evidence>
<proteinExistence type="predicted"/>
<dbReference type="SUPFAM" id="SSF52087">
    <property type="entry name" value="CRAL/TRIO domain"/>
    <property type="match status" value="1"/>
</dbReference>
<dbReference type="Proteomes" id="UP000027135">
    <property type="component" value="Unassembled WGS sequence"/>
</dbReference>
<dbReference type="PANTHER" id="PTHR10174:SF224">
    <property type="entry name" value="RETINOL-BINDING PROTEIN PINTA"/>
    <property type="match status" value="1"/>
</dbReference>
<dbReference type="InterPro" id="IPR036865">
    <property type="entry name" value="CRAL-TRIO_dom_sf"/>
</dbReference>
<dbReference type="InterPro" id="IPR036273">
    <property type="entry name" value="CRAL/TRIO_N_dom_sf"/>
</dbReference>
<dbReference type="GO" id="GO:0016020">
    <property type="term" value="C:membrane"/>
    <property type="evidence" value="ECO:0007669"/>
    <property type="project" value="TreeGrafter"/>
</dbReference>
<accession>A0A067RGV3</accession>
<organism evidence="2 3">
    <name type="scientific">Zootermopsis nevadensis</name>
    <name type="common">Dampwood termite</name>
    <dbReference type="NCBI Taxonomy" id="136037"/>
    <lineage>
        <taxon>Eukaryota</taxon>
        <taxon>Metazoa</taxon>
        <taxon>Ecdysozoa</taxon>
        <taxon>Arthropoda</taxon>
        <taxon>Hexapoda</taxon>
        <taxon>Insecta</taxon>
        <taxon>Pterygota</taxon>
        <taxon>Neoptera</taxon>
        <taxon>Polyneoptera</taxon>
        <taxon>Dictyoptera</taxon>
        <taxon>Blattodea</taxon>
        <taxon>Blattoidea</taxon>
        <taxon>Termitoidae</taxon>
        <taxon>Termopsidae</taxon>
        <taxon>Zootermopsis</taxon>
    </lineage>
</organism>
<dbReference type="InParanoid" id="A0A067RGV3"/>
<gene>
    <name evidence="2" type="ORF">L798_06775</name>
</gene>
<dbReference type="InterPro" id="IPR001251">
    <property type="entry name" value="CRAL-TRIO_dom"/>
</dbReference>
<dbReference type="OrthoDB" id="6575879at2759"/>
<dbReference type="CDD" id="cd00170">
    <property type="entry name" value="SEC14"/>
    <property type="match status" value="1"/>
</dbReference>
<dbReference type="FunCoup" id="A0A067RGV3">
    <property type="interactions" value="3"/>
</dbReference>
<name>A0A067RGV3_ZOONE</name>
<dbReference type="PRINTS" id="PR00180">
    <property type="entry name" value="CRETINALDHBP"/>
</dbReference>
<dbReference type="SMART" id="SM00516">
    <property type="entry name" value="SEC14"/>
    <property type="match status" value="1"/>
</dbReference>
<dbReference type="EMBL" id="KK852648">
    <property type="protein sequence ID" value="KDR19513.1"/>
    <property type="molecule type" value="Genomic_DNA"/>
</dbReference>
<sequence length="303" mass="35277">METVSKETIDQVRAKTGLDEKTIRRAVDAIKDWLLQQPHLPHQYDEGQLERLFLRCKKSVERAKNVLDMYYTLRTALPEIFSNRDPAQEWFKKITSVRIFLPLPQLTEEFERVTISAITDRDPDKYSVYDAVKLLFMTLDVRMREDYYTSDVIIMDVNNFTIAHAVKYTIPIWKKIEVCGLRGFNSRLKAIHVINAGTYLDTTINMVKSLLKPKIAARIYAHRKGSESLKQHVPLKILPLEYGGEAGRMSDLWATWVKKLESNREWFLEQENLKSDESKRPGENIDTGELFGFQGSFRRLSLD</sequence>
<dbReference type="Gene3D" id="1.20.5.1200">
    <property type="entry name" value="Alpha-tocopherol transfer"/>
    <property type="match status" value="1"/>
</dbReference>